<feature type="region of interest" description="Disordered" evidence="1">
    <location>
        <begin position="39"/>
        <end position="108"/>
    </location>
</feature>
<gene>
    <name evidence="2" type="ORF">HAND00432_LOCUS10539</name>
</gene>
<name>A0A7S1GYI1_HEMAN</name>
<dbReference type="AlphaFoldDB" id="A0A7S1GYI1"/>
<protein>
    <submittedName>
        <fullName evidence="2">Uncharacterized protein</fullName>
    </submittedName>
</protein>
<evidence type="ECO:0000313" key="2">
    <source>
        <dbReference type="EMBL" id="CAD8956001.1"/>
    </source>
</evidence>
<feature type="compositionally biased region" description="Low complexity" evidence="1">
    <location>
        <begin position="42"/>
        <end position="53"/>
    </location>
</feature>
<dbReference type="EMBL" id="HBFX01017399">
    <property type="protein sequence ID" value="CAD8956001.1"/>
    <property type="molecule type" value="Transcribed_RNA"/>
</dbReference>
<feature type="compositionally biased region" description="Polar residues" evidence="1">
    <location>
        <begin position="63"/>
        <end position="93"/>
    </location>
</feature>
<organism evidence="2">
    <name type="scientific">Hemiselmis andersenii</name>
    <name type="common">Cryptophyte alga</name>
    <dbReference type="NCBI Taxonomy" id="464988"/>
    <lineage>
        <taxon>Eukaryota</taxon>
        <taxon>Cryptophyceae</taxon>
        <taxon>Cryptomonadales</taxon>
        <taxon>Hemiselmidaceae</taxon>
        <taxon>Hemiselmis</taxon>
    </lineage>
</organism>
<sequence length="108" mass="11435">MVGAVGQLPQLATAEEWGKWISTIPVQSFEYKKGKVPSEFLAPSRSPASPSSRLELRGRLTAAGSSLTGTSVSPRSSNRPNLTRGTSFGSDSGSGWEGPVYSYARVES</sequence>
<reference evidence="2" key="1">
    <citation type="submission" date="2021-01" db="EMBL/GenBank/DDBJ databases">
        <authorList>
            <person name="Corre E."/>
            <person name="Pelletier E."/>
            <person name="Niang G."/>
            <person name="Scheremetjew M."/>
            <person name="Finn R."/>
            <person name="Kale V."/>
            <person name="Holt S."/>
            <person name="Cochrane G."/>
            <person name="Meng A."/>
            <person name="Brown T."/>
            <person name="Cohen L."/>
        </authorList>
    </citation>
    <scope>NUCLEOTIDE SEQUENCE</scope>
    <source>
        <strain evidence="2">CCMP644</strain>
    </source>
</reference>
<accession>A0A7S1GYI1</accession>
<proteinExistence type="predicted"/>
<evidence type="ECO:0000256" key="1">
    <source>
        <dbReference type="SAM" id="MobiDB-lite"/>
    </source>
</evidence>